<evidence type="ECO:0000313" key="1">
    <source>
        <dbReference type="EMBL" id="MTV48524.1"/>
    </source>
</evidence>
<protein>
    <submittedName>
        <fullName evidence="1">Uncharacterized protein</fullName>
    </submittedName>
</protein>
<dbReference type="AlphaFoldDB" id="A0A6I3SI27"/>
<proteinExistence type="predicted"/>
<sequence length="46" mass="5383">MCVFITAVLPEEADMEMLRPLLDKYEMDFSTVENTYILNQLVKGDR</sequence>
<organism evidence="1 2">
    <name type="scientific">Heliobacterium mobile</name>
    <name type="common">Heliobacillus mobilis</name>
    <dbReference type="NCBI Taxonomy" id="28064"/>
    <lineage>
        <taxon>Bacteria</taxon>
        <taxon>Bacillati</taxon>
        <taxon>Bacillota</taxon>
        <taxon>Clostridia</taxon>
        <taxon>Eubacteriales</taxon>
        <taxon>Heliobacteriaceae</taxon>
        <taxon>Heliobacterium</taxon>
    </lineage>
</organism>
<dbReference type="EMBL" id="WNKU01000004">
    <property type="protein sequence ID" value="MTV48524.1"/>
    <property type="molecule type" value="Genomic_DNA"/>
</dbReference>
<gene>
    <name evidence="1" type="ORF">GJ688_05950</name>
</gene>
<dbReference type="Proteomes" id="UP000430670">
    <property type="component" value="Unassembled WGS sequence"/>
</dbReference>
<dbReference type="RefSeq" id="WP_155475618.1">
    <property type="nucleotide sequence ID" value="NZ_WNKU01000004.1"/>
</dbReference>
<evidence type="ECO:0000313" key="2">
    <source>
        <dbReference type="Proteomes" id="UP000430670"/>
    </source>
</evidence>
<reference evidence="1 2" key="1">
    <citation type="submission" date="2019-11" db="EMBL/GenBank/DDBJ databases">
        <title>Whole-genome sequence of a the green, strictly anaerobic photosynthetic bacterium Heliobacillus mobilis DSM 6151.</title>
        <authorList>
            <person name="Kyndt J.A."/>
            <person name="Meyer T.E."/>
        </authorList>
    </citation>
    <scope>NUCLEOTIDE SEQUENCE [LARGE SCALE GENOMIC DNA]</scope>
    <source>
        <strain evidence="1 2">DSM 6151</strain>
    </source>
</reference>
<accession>A0A6I3SI27</accession>
<keyword evidence="2" id="KW-1185">Reference proteome</keyword>
<name>A0A6I3SI27_HELMO</name>
<comment type="caution">
    <text evidence="1">The sequence shown here is derived from an EMBL/GenBank/DDBJ whole genome shotgun (WGS) entry which is preliminary data.</text>
</comment>